<dbReference type="HAMAP" id="MF_00258">
    <property type="entry name" value="Glu_racemase"/>
    <property type="match status" value="1"/>
</dbReference>
<evidence type="ECO:0000256" key="3">
    <source>
        <dbReference type="ARBA" id="ARBA00022960"/>
    </source>
</evidence>
<name>A0A0F9V1I4_9ZZZZ</name>
<dbReference type="PROSITE" id="PS00923">
    <property type="entry name" value="ASP_GLU_RACEMASE_1"/>
    <property type="match status" value="1"/>
</dbReference>
<dbReference type="Gene3D" id="3.40.50.1860">
    <property type="match status" value="2"/>
</dbReference>
<evidence type="ECO:0000256" key="5">
    <source>
        <dbReference type="ARBA" id="ARBA00023235"/>
    </source>
</evidence>
<dbReference type="NCBIfam" id="TIGR00067">
    <property type="entry name" value="glut_race"/>
    <property type="match status" value="1"/>
</dbReference>
<keyword evidence="3" id="KW-0133">Cell shape</keyword>
<evidence type="ECO:0000256" key="2">
    <source>
        <dbReference type="ARBA" id="ARBA00013090"/>
    </source>
</evidence>
<proteinExistence type="inferred from homology"/>
<evidence type="ECO:0000256" key="4">
    <source>
        <dbReference type="ARBA" id="ARBA00022984"/>
    </source>
</evidence>
<dbReference type="GO" id="GO:0008360">
    <property type="term" value="P:regulation of cell shape"/>
    <property type="evidence" value="ECO:0007669"/>
    <property type="project" value="UniProtKB-KW"/>
</dbReference>
<dbReference type="GO" id="GO:0009252">
    <property type="term" value="P:peptidoglycan biosynthetic process"/>
    <property type="evidence" value="ECO:0007669"/>
    <property type="project" value="UniProtKB-KW"/>
</dbReference>
<reference evidence="7" key="1">
    <citation type="journal article" date="2015" name="Nature">
        <title>Complex archaea that bridge the gap between prokaryotes and eukaryotes.</title>
        <authorList>
            <person name="Spang A."/>
            <person name="Saw J.H."/>
            <person name="Jorgensen S.L."/>
            <person name="Zaremba-Niedzwiedzka K."/>
            <person name="Martijn J."/>
            <person name="Lind A.E."/>
            <person name="van Eijk R."/>
            <person name="Schleper C."/>
            <person name="Guy L."/>
            <person name="Ettema T.J."/>
        </authorList>
    </citation>
    <scope>NUCLEOTIDE SEQUENCE</scope>
</reference>
<dbReference type="PANTHER" id="PTHR21198">
    <property type="entry name" value="GLUTAMATE RACEMASE"/>
    <property type="match status" value="1"/>
</dbReference>
<dbReference type="GO" id="GO:0008881">
    <property type="term" value="F:glutamate racemase activity"/>
    <property type="evidence" value="ECO:0007669"/>
    <property type="project" value="UniProtKB-EC"/>
</dbReference>
<evidence type="ECO:0000256" key="6">
    <source>
        <dbReference type="ARBA" id="ARBA00023316"/>
    </source>
</evidence>
<accession>A0A0F9V1I4</accession>
<dbReference type="EC" id="5.1.1.3" evidence="2"/>
<gene>
    <name evidence="7" type="ORF">LCGC14_0197630</name>
</gene>
<dbReference type="GO" id="GO:0071555">
    <property type="term" value="P:cell wall organization"/>
    <property type="evidence" value="ECO:0007669"/>
    <property type="project" value="UniProtKB-KW"/>
</dbReference>
<evidence type="ECO:0000313" key="7">
    <source>
        <dbReference type="EMBL" id="KKN93572.1"/>
    </source>
</evidence>
<dbReference type="InterPro" id="IPR018187">
    <property type="entry name" value="Asp/Glu_racemase_AS_1"/>
</dbReference>
<keyword evidence="6" id="KW-0961">Cell wall biogenesis/degradation</keyword>
<dbReference type="SUPFAM" id="SSF53681">
    <property type="entry name" value="Aspartate/glutamate racemase"/>
    <property type="match status" value="2"/>
</dbReference>
<dbReference type="InterPro" id="IPR015942">
    <property type="entry name" value="Asp/Glu/hydantoin_racemase"/>
</dbReference>
<evidence type="ECO:0000256" key="1">
    <source>
        <dbReference type="ARBA" id="ARBA00001602"/>
    </source>
</evidence>
<dbReference type="PANTHER" id="PTHR21198:SF2">
    <property type="entry name" value="GLUTAMATE RACEMASE"/>
    <property type="match status" value="1"/>
</dbReference>
<dbReference type="FunFam" id="3.40.50.1860:FF:000001">
    <property type="entry name" value="Glutamate racemase"/>
    <property type="match status" value="1"/>
</dbReference>
<protein>
    <recommendedName>
        <fullName evidence="2">glutamate racemase</fullName>
        <ecNumber evidence="2">5.1.1.3</ecNumber>
    </recommendedName>
</protein>
<dbReference type="InterPro" id="IPR001920">
    <property type="entry name" value="Asp/Glu_race"/>
</dbReference>
<dbReference type="EMBL" id="LAZR01000085">
    <property type="protein sequence ID" value="KKN93572.1"/>
    <property type="molecule type" value="Genomic_DNA"/>
</dbReference>
<organism evidence="7">
    <name type="scientific">marine sediment metagenome</name>
    <dbReference type="NCBI Taxonomy" id="412755"/>
    <lineage>
        <taxon>unclassified sequences</taxon>
        <taxon>metagenomes</taxon>
        <taxon>ecological metagenomes</taxon>
    </lineage>
</organism>
<dbReference type="Pfam" id="PF01177">
    <property type="entry name" value="Asp_Glu_race"/>
    <property type="match status" value="1"/>
</dbReference>
<keyword evidence="5" id="KW-0413">Isomerase</keyword>
<keyword evidence="4" id="KW-0573">Peptidoglycan synthesis</keyword>
<sequence length="276" mass="31405">MKKPEKKYSIGIFDSGFGGLGILKEITKKLPEYDYIYLGDTARTPYGNRSQETIHSFTNQAVDFLFKKGCQLIILACNTASSEALRKIQQEYLPRYYPKKRVLGVIIPAVEAALELNDNNRIGVIGTESTVHSGVFKRELKKLNPEIKVFQIACPLLVPIVEAGEQNSKASDLILKNYLNLLVRRNIDTLILGCTHYEILENKIRKIIGPKIKIVTENKIVAEKLKDYLRRHPEIEKTLTKNKSIDFLTTDLTDKFKILGSKFLGRTILPKKVELR</sequence>
<comment type="catalytic activity">
    <reaction evidence="1">
        <text>L-glutamate = D-glutamate</text>
        <dbReference type="Rhea" id="RHEA:12813"/>
        <dbReference type="ChEBI" id="CHEBI:29985"/>
        <dbReference type="ChEBI" id="CHEBI:29986"/>
        <dbReference type="EC" id="5.1.1.3"/>
    </reaction>
</comment>
<dbReference type="InterPro" id="IPR004391">
    <property type="entry name" value="Glu_race"/>
</dbReference>
<dbReference type="AlphaFoldDB" id="A0A0F9V1I4"/>
<comment type="caution">
    <text evidence="7">The sequence shown here is derived from an EMBL/GenBank/DDBJ whole genome shotgun (WGS) entry which is preliminary data.</text>
</comment>